<accession>A0A857CBG4</accession>
<protein>
    <submittedName>
        <fullName evidence="4">EAL domain-containing protein</fullName>
    </submittedName>
</protein>
<evidence type="ECO:0000256" key="1">
    <source>
        <dbReference type="SAM" id="MobiDB-lite"/>
    </source>
</evidence>
<dbReference type="Pfam" id="PF00563">
    <property type="entry name" value="EAL"/>
    <property type="match status" value="1"/>
</dbReference>
<dbReference type="GO" id="GO:0071111">
    <property type="term" value="F:cyclic-guanylate-specific phosphodiesterase activity"/>
    <property type="evidence" value="ECO:0007669"/>
    <property type="project" value="InterPro"/>
</dbReference>
<dbReference type="SUPFAM" id="SSF141868">
    <property type="entry name" value="EAL domain-like"/>
    <property type="match status" value="1"/>
</dbReference>
<dbReference type="InterPro" id="IPR035919">
    <property type="entry name" value="EAL_sf"/>
</dbReference>
<dbReference type="Proteomes" id="UP000435648">
    <property type="component" value="Chromosome"/>
</dbReference>
<feature type="region of interest" description="Disordered" evidence="1">
    <location>
        <begin position="483"/>
        <end position="503"/>
    </location>
</feature>
<keyword evidence="2" id="KW-0812">Transmembrane</keyword>
<feature type="domain" description="EAL" evidence="3">
    <location>
        <begin position="242"/>
        <end position="495"/>
    </location>
</feature>
<dbReference type="PROSITE" id="PS50883">
    <property type="entry name" value="EAL"/>
    <property type="match status" value="1"/>
</dbReference>
<keyword evidence="2" id="KW-1133">Transmembrane helix</keyword>
<dbReference type="RefSeq" id="WP_158195082.1">
    <property type="nucleotide sequence ID" value="NZ_CP046908.1"/>
</dbReference>
<feature type="compositionally biased region" description="Low complexity" evidence="1">
    <location>
        <begin position="160"/>
        <end position="184"/>
    </location>
</feature>
<dbReference type="OrthoDB" id="7178689at2"/>
<dbReference type="PANTHER" id="PTHR33121:SF79">
    <property type="entry name" value="CYCLIC DI-GMP PHOSPHODIESTERASE PDED-RELATED"/>
    <property type="match status" value="1"/>
</dbReference>
<feature type="compositionally biased region" description="Basic and acidic residues" evidence="1">
    <location>
        <begin position="234"/>
        <end position="244"/>
    </location>
</feature>
<gene>
    <name evidence="4" type="ORF">GH266_18145</name>
</gene>
<evidence type="ECO:0000313" key="5">
    <source>
        <dbReference type="Proteomes" id="UP000435648"/>
    </source>
</evidence>
<dbReference type="AlphaFoldDB" id="A0A857CBG4"/>
<dbReference type="Gene3D" id="3.20.20.450">
    <property type="entry name" value="EAL domain"/>
    <property type="match status" value="1"/>
</dbReference>
<reference evidence="4 5" key="1">
    <citation type="submission" date="2019-12" db="EMBL/GenBank/DDBJ databases">
        <title>The genome of Stappia indica PHM037.</title>
        <authorList>
            <person name="Kacar D."/>
            <person name="Galan B."/>
            <person name="Canedo L."/>
            <person name="Rodriguez P."/>
            <person name="de la Calle F."/>
            <person name="Garcia J.L."/>
        </authorList>
    </citation>
    <scope>NUCLEOTIDE SEQUENCE [LARGE SCALE GENOMIC DNA]</scope>
    <source>
        <strain evidence="4 5">PHM037</strain>
    </source>
</reference>
<feature type="transmembrane region" description="Helical" evidence="2">
    <location>
        <begin position="35"/>
        <end position="53"/>
    </location>
</feature>
<dbReference type="CDD" id="cd01948">
    <property type="entry name" value="EAL"/>
    <property type="match status" value="1"/>
</dbReference>
<sequence>MARATSIFIFLCMGVIAASVAAIMMFQFARPAGEAVTLGLSLLCTMIVVHLVFARQRDRGDIAEKVAALEERVLEVDEDVSNIEGRLTGMETNLPRRTREEIDPLFAEVEVLGSLIKQMAEAMAGMEDRIDEQDARQIAPPPPQERFAAYEEPRALGYSQPTGAGYPAQPGPAYAAQAPDRAPAYGHAQPAQAPHGYAQPQHGGDAPAVRGPAPGEGPHGSRAQESQRSPAMARAREDARPDPELRRVIQDALDNNRVDLFLQPIVTLPQRQVRDYEALTRIRDAQNNYLEPVDFIAEATRARMMPAIDNLMLFRAIQVLRRLSSRNRRSGLFVNLSIQTLVDERFFPGFLDFLRANEGFSGLLTFEFTQSDVNEMGALELESLAALHELGYRFSMDRVRDLKMDFKVLSDRGFRYMKLHASRLIGNEHMPASHIHPADLGDLLRRYAMELIVDHVETEAQVLEVLDYDARIGQGYLFSPPRPVRPEVLQARPPQRGLRRAAE</sequence>
<proteinExistence type="predicted"/>
<dbReference type="InterPro" id="IPR050706">
    <property type="entry name" value="Cyclic-di-GMP_PDE-like"/>
</dbReference>
<dbReference type="SMART" id="SM00052">
    <property type="entry name" value="EAL"/>
    <property type="match status" value="1"/>
</dbReference>
<evidence type="ECO:0000313" key="4">
    <source>
        <dbReference type="EMBL" id="QGZ36239.1"/>
    </source>
</evidence>
<name>A0A857CBG4_9HYPH</name>
<dbReference type="InterPro" id="IPR001633">
    <property type="entry name" value="EAL_dom"/>
</dbReference>
<dbReference type="KEGG" id="siw:GH266_18145"/>
<evidence type="ECO:0000259" key="3">
    <source>
        <dbReference type="PROSITE" id="PS50883"/>
    </source>
</evidence>
<dbReference type="PANTHER" id="PTHR33121">
    <property type="entry name" value="CYCLIC DI-GMP PHOSPHODIESTERASE PDEF"/>
    <property type="match status" value="1"/>
</dbReference>
<organism evidence="4 5">
    <name type="scientific">Stappia indica</name>
    <dbReference type="NCBI Taxonomy" id="538381"/>
    <lineage>
        <taxon>Bacteria</taxon>
        <taxon>Pseudomonadati</taxon>
        <taxon>Pseudomonadota</taxon>
        <taxon>Alphaproteobacteria</taxon>
        <taxon>Hyphomicrobiales</taxon>
        <taxon>Stappiaceae</taxon>
        <taxon>Stappia</taxon>
    </lineage>
</organism>
<keyword evidence="2" id="KW-0472">Membrane</keyword>
<dbReference type="EMBL" id="CP046908">
    <property type="protein sequence ID" value="QGZ36239.1"/>
    <property type="molecule type" value="Genomic_DNA"/>
</dbReference>
<feature type="region of interest" description="Disordered" evidence="1">
    <location>
        <begin position="157"/>
        <end position="244"/>
    </location>
</feature>
<feature type="transmembrane region" description="Helical" evidence="2">
    <location>
        <begin position="7"/>
        <end position="29"/>
    </location>
</feature>
<evidence type="ECO:0000256" key="2">
    <source>
        <dbReference type="SAM" id="Phobius"/>
    </source>
</evidence>